<feature type="region of interest" description="Disordered" evidence="1">
    <location>
        <begin position="1"/>
        <end position="29"/>
    </location>
</feature>
<dbReference type="EMBL" id="CP020452">
    <property type="protein sequence ID" value="ARC51511.2"/>
    <property type="molecule type" value="Genomic_DNA"/>
</dbReference>
<dbReference type="Gene3D" id="2.180.10.10">
    <property type="entry name" value="RHS repeat-associated core"/>
    <property type="match status" value="1"/>
</dbReference>
<gene>
    <name evidence="3" type="ORF">A6J88_10090</name>
</gene>
<protein>
    <recommendedName>
        <fullName evidence="2">RHS protein conserved region domain-containing protein</fullName>
    </recommendedName>
</protein>
<evidence type="ECO:0000313" key="4">
    <source>
        <dbReference type="Proteomes" id="UP000191272"/>
    </source>
</evidence>
<proteinExistence type="predicted"/>
<evidence type="ECO:0000259" key="2">
    <source>
        <dbReference type="Pfam" id="PF03527"/>
    </source>
</evidence>
<reference evidence="4" key="1">
    <citation type="submission" date="2017-03" db="EMBL/GenBank/DDBJ databases">
        <title>FDA dAtabase for Regulatory Grade micrObial Sequences (FDA-ARGOS): Supporting development and validation of Infectious Disease Dx tests.</title>
        <authorList>
            <person name="Campos J."/>
            <person name="Goldberg B."/>
            <person name="Tallon L."/>
            <person name="Sadzewicz L."/>
            <person name="Sengamalay N."/>
            <person name="Ott S."/>
            <person name="Godinez A."/>
            <person name="Nagaraj S."/>
            <person name="Vyas G."/>
            <person name="Aluvathingal J."/>
            <person name="Nadendla S."/>
            <person name="Geyer C."/>
            <person name="Nandy P."/>
            <person name="Hobson J."/>
            <person name="Sichtig H."/>
        </authorList>
    </citation>
    <scope>NUCLEOTIDE SEQUENCE [LARGE SCALE GENOMIC DNA]</scope>
    <source>
        <strain evidence="4">FDAARGOS_260</strain>
    </source>
</reference>
<name>A0ABM6JD07_NEIMU</name>
<dbReference type="Pfam" id="PF03527">
    <property type="entry name" value="RHS"/>
    <property type="match status" value="1"/>
</dbReference>
<accession>A0ABM6JD07</accession>
<organism evidence="3 4">
    <name type="scientific">Neisseria mucosa</name>
    <dbReference type="NCBI Taxonomy" id="488"/>
    <lineage>
        <taxon>Bacteria</taxon>
        <taxon>Pseudomonadati</taxon>
        <taxon>Pseudomonadota</taxon>
        <taxon>Betaproteobacteria</taxon>
        <taxon>Neisseriales</taxon>
        <taxon>Neisseriaceae</taxon>
        <taxon>Neisseria</taxon>
    </lineage>
</organism>
<sequence>MRAFAEPYGYDPETDPLLKIPPEPQGQPEAQPELVYYQLDHLGTPIAAHNAKGEAVWTAEHEAWGRIRNETVSEGLKVHVLFSIMMKRTGCTTTVLLLQPKECWMKLKKTGDLTTRDLLRKGWGDINKKAV</sequence>
<feature type="domain" description="RHS protein conserved region" evidence="2">
    <location>
        <begin position="36"/>
        <end position="70"/>
    </location>
</feature>
<keyword evidence="4" id="KW-1185">Reference proteome</keyword>
<dbReference type="Proteomes" id="UP000191272">
    <property type="component" value="Chromosome"/>
</dbReference>
<evidence type="ECO:0000313" key="3">
    <source>
        <dbReference type="EMBL" id="ARC51511.2"/>
    </source>
</evidence>
<evidence type="ECO:0000256" key="1">
    <source>
        <dbReference type="SAM" id="MobiDB-lite"/>
    </source>
</evidence>
<dbReference type="InterPro" id="IPR001826">
    <property type="entry name" value="RHS"/>
</dbReference>